<keyword evidence="10" id="KW-1185">Reference proteome</keyword>
<feature type="transmembrane region" description="Helical" evidence="7">
    <location>
        <begin position="20"/>
        <end position="41"/>
    </location>
</feature>
<dbReference type="InParanoid" id="B4DA35"/>
<dbReference type="AlphaFoldDB" id="B4DA35"/>
<organism evidence="9 10">
    <name type="scientific">Chthoniobacter flavus Ellin428</name>
    <dbReference type="NCBI Taxonomy" id="497964"/>
    <lineage>
        <taxon>Bacteria</taxon>
        <taxon>Pseudomonadati</taxon>
        <taxon>Verrucomicrobiota</taxon>
        <taxon>Spartobacteria</taxon>
        <taxon>Chthoniobacterales</taxon>
        <taxon>Chthoniobacteraceae</taxon>
        <taxon>Chthoniobacter</taxon>
    </lineage>
</organism>
<dbReference type="SUPFAM" id="SSF81452">
    <property type="entry name" value="Cytochrome c oxidase subunit III-like"/>
    <property type="match status" value="1"/>
</dbReference>
<dbReference type="PROSITE" id="PS50253">
    <property type="entry name" value="COX3"/>
    <property type="match status" value="1"/>
</dbReference>
<dbReference type="PANTHER" id="PTHR11403">
    <property type="entry name" value="CYTOCHROME C OXIDASE SUBUNIT III"/>
    <property type="match status" value="1"/>
</dbReference>
<accession>B4DA35</accession>
<protein>
    <submittedName>
        <fullName evidence="9">Cytochrome c oxidase subunit III</fullName>
    </submittedName>
</protein>
<dbReference type="Proteomes" id="UP000005824">
    <property type="component" value="Unassembled WGS sequence"/>
</dbReference>
<feature type="transmembrane region" description="Helical" evidence="7">
    <location>
        <begin position="145"/>
        <end position="171"/>
    </location>
</feature>
<dbReference type="GO" id="GO:0019646">
    <property type="term" value="P:aerobic electron transport chain"/>
    <property type="evidence" value="ECO:0007669"/>
    <property type="project" value="InterPro"/>
</dbReference>
<dbReference type="STRING" id="497964.CfE428DRAFT_5775"/>
<evidence type="ECO:0000256" key="5">
    <source>
        <dbReference type="ARBA" id="ARBA00023136"/>
    </source>
</evidence>
<keyword evidence="4 7" id="KW-1133">Transmembrane helix</keyword>
<proteinExistence type="inferred from homology"/>
<dbReference type="GO" id="GO:0004129">
    <property type="term" value="F:cytochrome-c oxidase activity"/>
    <property type="evidence" value="ECO:0007669"/>
    <property type="project" value="InterPro"/>
</dbReference>
<keyword evidence="3 6" id="KW-0812">Transmembrane</keyword>
<dbReference type="InterPro" id="IPR000298">
    <property type="entry name" value="Cyt_c_oxidase-like_su3"/>
</dbReference>
<sequence>MSAESPVAHQFEDAAQQREAATLGMWVFLATEVLFFGAMFLGYTVYRLKYPEVFRMASEHTIIVIGTINTGILLLSSFTMVLAVRAAEFKRRMALIAFLSVTALFGIAFLVLKGFEYAHEINEGLFPGSHFQFTEADPYTARMFFYLYFLMTGVHALHVTIGVIMLVIFALRAMLTLKLERLSTAVDLLGLYWHFVDIVWVFLFPLIYLVDRHS</sequence>
<dbReference type="InterPro" id="IPR013833">
    <property type="entry name" value="Cyt_c_oxidase_su3_a-hlx"/>
</dbReference>
<evidence type="ECO:0000313" key="9">
    <source>
        <dbReference type="EMBL" id="EDY16662.1"/>
    </source>
</evidence>
<dbReference type="InterPro" id="IPR035973">
    <property type="entry name" value="Cyt_c_oxidase_su3-like_sf"/>
</dbReference>
<dbReference type="RefSeq" id="WP_006983096.1">
    <property type="nucleotide sequence ID" value="NZ_ABVL01000029.1"/>
</dbReference>
<evidence type="ECO:0000256" key="6">
    <source>
        <dbReference type="RuleBase" id="RU003376"/>
    </source>
</evidence>
<evidence type="ECO:0000259" key="8">
    <source>
        <dbReference type="PROSITE" id="PS50253"/>
    </source>
</evidence>
<dbReference type="EMBL" id="ABVL01000029">
    <property type="protein sequence ID" value="EDY16662.1"/>
    <property type="molecule type" value="Genomic_DNA"/>
</dbReference>
<feature type="transmembrane region" description="Helical" evidence="7">
    <location>
        <begin position="93"/>
        <end position="112"/>
    </location>
</feature>
<dbReference type="Gene3D" id="1.20.120.80">
    <property type="entry name" value="Cytochrome c oxidase, subunit III, four-helix bundle"/>
    <property type="match status" value="1"/>
</dbReference>
<evidence type="ECO:0000256" key="1">
    <source>
        <dbReference type="ARBA" id="ARBA00004141"/>
    </source>
</evidence>
<evidence type="ECO:0000256" key="3">
    <source>
        <dbReference type="ARBA" id="ARBA00022692"/>
    </source>
</evidence>
<feature type="domain" description="Heme-copper oxidase subunit III family profile" evidence="8">
    <location>
        <begin position="1"/>
        <end position="212"/>
    </location>
</feature>
<comment type="similarity">
    <text evidence="2 6">Belongs to the cytochrome c oxidase subunit 3 family.</text>
</comment>
<reference evidence="9 10" key="1">
    <citation type="journal article" date="2011" name="J. Bacteriol.">
        <title>Genome sequence of Chthoniobacter flavus Ellin428, an aerobic heterotrophic soil bacterium.</title>
        <authorList>
            <person name="Kant R."/>
            <person name="van Passel M.W."/>
            <person name="Palva A."/>
            <person name="Lucas S."/>
            <person name="Lapidus A."/>
            <person name="Glavina Del Rio T."/>
            <person name="Dalin E."/>
            <person name="Tice H."/>
            <person name="Bruce D."/>
            <person name="Goodwin L."/>
            <person name="Pitluck S."/>
            <person name="Larimer F.W."/>
            <person name="Land M.L."/>
            <person name="Hauser L."/>
            <person name="Sangwan P."/>
            <person name="de Vos W.M."/>
            <person name="Janssen P.H."/>
            <person name="Smidt H."/>
        </authorList>
    </citation>
    <scope>NUCLEOTIDE SEQUENCE [LARGE SCALE GENOMIC DNA]</scope>
    <source>
        <strain evidence="9 10">Ellin428</strain>
    </source>
</reference>
<name>B4DA35_9BACT</name>
<dbReference type="eggNOG" id="COG1845">
    <property type="taxonomic scope" value="Bacteria"/>
</dbReference>
<comment type="caution">
    <text evidence="9">The sequence shown here is derived from an EMBL/GenBank/DDBJ whole genome shotgun (WGS) entry which is preliminary data.</text>
</comment>
<evidence type="ECO:0000256" key="7">
    <source>
        <dbReference type="SAM" id="Phobius"/>
    </source>
</evidence>
<comment type="subcellular location">
    <subcellularLocation>
        <location evidence="6">Cell membrane</location>
        <topology evidence="6">Multi-pass membrane protein</topology>
    </subcellularLocation>
    <subcellularLocation>
        <location evidence="1">Membrane</location>
        <topology evidence="1">Multi-pass membrane protein</topology>
    </subcellularLocation>
</comment>
<dbReference type="Pfam" id="PF00510">
    <property type="entry name" value="COX3"/>
    <property type="match status" value="1"/>
</dbReference>
<evidence type="ECO:0000256" key="4">
    <source>
        <dbReference type="ARBA" id="ARBA00022989"/>
    </source>
</evidence>
<evidence type="ECO:0000313" key="10">
    <source>
        <dbReference type="Proteomes" id="UP000005824"/>
    </source>
</evidence>
<dbReference type="InterPro" id="IPR024791">
    <property type="entry name" value="Cyt_c/ubiquinol_Oxase_su3"/>
</dbReference>
<dbReference type="CDD" id="cd02862">
    <property type="entry name" value="NorE_like"/>
    <property type="match status" value="1"/>
</dbReference>
<evidence type="ECO:0000256" key="2">
    <source>
        <dbReference type="ARBA" id="ARBA00010581"/>
    </source>
</evidence>
<keyword evidence="5 7" id="KW-0472">Membrane</keyword>
<gene>
    <name evidence="9" type="ORF">CfE428DRAFT_5775</name>
</gene>
<dbReference type="PANTHER" id="PTHR11403:SF6">
    <property type="entry name" value="NITRIC OXIDE REDUCTASE SUBUNIT E"/>
    <property type="match status" value="1"/>
</dbReference>
<feature type="transmembrane region" description="Helical" evidence="7">
    <location>
        <begin position="62"/>
        <end position="87"/>
    </location>
</feature>
<feature type="transmembrane region" description="Helical" evidence="7">
    <location>
        <begin position="191"/>
        <end position="210"/>
    </location>
</feature>
<dbReference type="GO" id="GO:0005886">
    <property type="term" value="C:plasma membrane"/>
    <property type="evidence" value="ECO:0007669"/>
    <property type="project" value="UniProtKB-SubCell"/>
</dbReference>